<dbReference type="AlphaFoldDB" id="V5ATL8"/>
<evidence type="ECO:0000256" key="1">
    <source>
        <dbReference type="SAM" id="MobiDB-lite"/>
    </source>
</evidence>
<comment type="caution">
    <text evidence="2">The sequence shown here is derived from an EMBL/GenBank/DDBJ whole genome shotgun (WGS) entry which is preliminary data.</text>
</comment>
<feature type="compositionally biased region" description="Polar residues" evidence="1">
    <location>
        <begin position="32"/>
        <end position="41"/>
    </location>
</feature>
<gene>
    <name evidence="2" type="ORF">TCDM_13072</name>
</gene>
<name>V5ATL8_TRYCR</name>
<accession>V5ATL8</accession>
<protein>
    <submittedName>
        <fullName evidence="2">Uncharacterized protein</fullName>
    </submittedName>
</protein>
<proteinExistence type="predicted"/>
<feature type="compositionally biased region" description="Basic residues" evidence="1">
    <location>
        <begin position="128"/>
        <end position="142"/>
    </location>
</feature>
<reference evidence="2 3" key="1">
    <citation type="journal article" date="2014" name="Genome Announc.">
        <title>Trypanosoma cruzi Clone Dm28c Draft Genome Sequence.</title>
        <authorList>
            <person name="Grisard E.C."/>
            <person name="Teixeira S.M."/>
            <person name="de Almeida L.G."/>
            <person name="Stoco P.H."/>
            <person name="Gerber A.L."/>
            <person name="Talavera-Lopez C."/>
            <person name="Lima O.C."/>
            <person name="Andersson B."/>
            <person name="de Vasconcelos A.T."/>
        </authorList>
    </citation>
    <scope>NUCLEOTIDE SEQUENCE [LARGE SCALE GENOMIC DNA]</scope>
    <source>
        <strain evidence="2 3">Dm28c</strain>
    </source>
</reference>
<evidence type="ECO:0000313" key="3">
    <source>
        <dbReference type="Proteomes" id="UP000017861"/>
    </source>
</evidence>
<feature type="compositionally biased region" description="Pro residues" evidence="1">
    <location>
        <begin position="44"/>
        <end position="54"/>
    </location>
</feature>
<feature type="compositionally biased region" description="Basic residues" evidence="1">
    <location>
        <begin position="167"/>
        <end position="177"/>
    </location>
</feature>
<feature type="compositionally biased region" description="Polar residues" evidence="1">
    <location>
        <begin position="209"/>
        <end position="224"/>
    </location>
</feature>
<feature type="compositionally biased region" description="Polar residues" evidence="1">
    <location>
        <begin position="111"/>
        <end position="127"/>
    </location>
</feature>
<evidence type="ECO:0000313" key="2">
    <source>
        <dbReference type="EMBL" id="ESS55458.1"/>
    </source>
</evidence>
<dbReference type="Proteomes" id="UP000017861">
    <property type="component" value="Unassembled WGS sequence"/>
</dbReference>
<feature type="region of interest" description="Disordered" evidence="1">
    <location>
        <begin position="15"/>
        <end position="63"/>
    </location>
</feature>
<feature type="region of interest" description="Disordered" evidence="1">
    <location>
        <begin position="92"/>
        <end position="265"/>
    </location>
</feature>
<sequence length="265" mass="29568">MRCGPHPYRLIVTPVTSPRQTACSKERHRQQRSVPSFSNWDATPPTPSLVPPSPTQRGSNSGRCDTCNEHAAAVSHCCRHDQTKGLHRALYTNPRPPNASETRKGDMPIQPSVSFQPLVGTQGNNKTTAKRTPVRASTHTHRSGVVGARTRRRMRRPTADTPSHSAHTAKRHPHSKHTTPVVTHQQGEEVTHRHRLQFSPTDNGIRPQPRSQHTTQTEQAISQRATRRSDSSSIHDAAPHSMRSHGAHHFLNRTHSSSIPLKCFR</sequence>
<dbReference type="VEuPathDB" id="TriTrypDB:TCDM_13072"/>
<feature type="compositionally biased region" description="Basic residues" evidence="1">
    <location>
        <begin position="242"/>
        <end position="252"/>
    </location>
</feature>
<dbReference type="EMBL" id="AYLP01000825">
    <property type="protein sequence ID" value="ESS55458.1"/>
    <property type="molecule type" value="Genomic_DNA"/>
</dbReference>
<organism evidence="2 3">
    <name type="scientific">Trypanosoma cruzi Dm28c</name>
    <dbReference type="NCBI Taxonomy" id="1416333"/>
    <lineage>
        <taxon>Eukaryota</taxon>
        <taxon>Discoba</taxon>
        <taxon>Euglenozoa</taxon>
        <taxon>Kinetoplastea</taxon>
        <taxon>Metakinetoplastina</taxon>
        <taxon>Trypanosomatida</taxon>
        <taxon>Trypanosomatidae</taxon>
        <taxon>Trypanosoma</taxon>
        <taxon>Schizotrypanum</taxon>
    </lineage>
</organism>